<feature type="coiled-coil region" evidence="7">
    <location>
        <begin position="33"/>
        <end position="60"/>
    </location>
</feature>
<evidence type="ECO:0000256" key="6">
    <source>
        <dbReference type="ARBA" id="ARBA00023136"/>
    </source>
</evidence>
<evidence type="ECO:0000256" key="2">
    <source>
        <dbReference type="ARBA" id="ARBA00004481"/>
    </source>
</evidence>
<dbReference type="PANTHER" id="PTHR12820:SF0">
    <property type="entry name" value="VACUOLAR PROTEIN SORTING-ASSOCIATED PROTEIN 53 HOMOLOG"/>
    <property type="match status" value="1"/>
</dbReference>
<keyword evidence="5" id="KW-0333">Golgi apparatus</keyword>
<keyword evidence="4" id="KW-0967">Endosome</keyword>
<dbReference type="Proteomes" id="UP000694240">
    <property type="component" value="Chromosome 6"/>
</dbReference>
<accession>A0A8T2C5B5</accession>
<dbReference type="InterPro" id="IPR039766">
    <property type="entry name" value="Vps53"/>
</dbReference>
<feature type="domain" description="Vps53 C-terminal" evidence="9">
    <location>
        <begin position="336"/>
        <end position="413"/>
    </location>
</feature>
<dbReference type="GO" id="GO:0042147">
    <property type="term" value="P:retrograde transport, endosome to Golgi"/>
    <property type="evidence" value="ECO:0007669"/>
    <property type="project" value="InterPro"/>
</dbReference>
<evidence type="ECO:0000259" key="9">
    <source>
        <dbReference type="Pfam" id="PF16854"/>
    </source>
</evidence>
<feature type="domain" description="Vps53 N-terminal" evidence="8">
    <location>
        <begin position="145"/>
        <end position="185"/>
    </location>
</feature>
<dbReference type="GO" id="GO:0010008">
    <property type="term" value="C:endosome membrane"/>
    <property type="evidence" value="ECO:0007669"/>
    <property type="project" value="UniProtKB-SubCell"/>
</dbReference>
<dbReference type="InterPro" id="IPR031745">
    <property type="entry name" value="Vps53_C"/>
</dbReference>
<evidence type="ECO:0000256" key="3">
    <source>
        <dbReference type="ARBA" id="ARBA00008628"/>
    </source>
</evidence>
<protein>
    <submittedName>
        <fullName evidence="10">Vps53-like N-terminal</fullName>
    </submittedName>
</protein>
<dbReference type="Pfam" id="PF04100">
    <property type="entry name" value="Vps53_N"/>
    <property type="match status" value="2"/>
</dbReference>
<comment type="similarity">
    <text evidence="3">Belongs to the VPS53 family.</text>
</comment>
<name>A0A8T2C5B5_9BRAS</name>
<evidence type="ECO:0000256" key="4">
    <source>
        <dbReference type="ARBA" id="ARBA00022753"/>
    </source>
</evidence>
<comment type="caution">
    <text evidence="10">The sequence shown here is derived from an EMBL/GenBank/DDBJ whole genome shotgun (WGS) entry which is preliminary data.</text>
</comment>
<evidence type="ECO:0000256" key="7">
    <source>
        <dbReference type="SAM" id="Coils"/>
    </source>
</evidence>
<organism evidence="10 11">
    <name type="scientific">Arabidopsis thaliana x Arabidopsis arenosa</name>
    <dbReference type="NCBI Taxonomy" id="1240361"/>
    <lineage>
        <taxon>Eukaryota</taxon>
        <taxon>Viridiplantae</taxon>
        <taxon>Streptophyta</taxon>
        <taxon>Embryophyta</taxon>
        <taxon>Tracheophyta</taxon>
        <taxon>Spermatophyta</taxon>
        <taxon>Magnoliopsida</taxon>
        <taxon>eudicotyledons</taxon>
        <taxon>Gunneridae</taxon>
        <taxon>Pentapetalae</taxon>
        <taxon>rosids</taxon>
        <taxon>malvids</taxon>
        <taxon>Brassicales</taxon>
        <taxon>Brassicaceae</taxon>
        <taxon>Camelineae</taxon>
        <taxon>Arabidopsis</taxon>
    </lineage>
</organism>
<dbReference type="EMBL" id="JAEFBK010000006">
    <property type="protein sequence ID" value="KAG7594767.1"/>
    <property type="molecule type" value="Genomic_DNA"/>
</dbReference>
<feature type="domain" description="Vps53 N-terminal" evidence="8">
    <location>
        <begin position="3"/>
        <end position="122"/>
    </location>
</feature>
<reference evidence="10 11" key="1">
    <citation type="submission" date="2020-12" db="EMBL/GenBank/DDBJ databases">
        <title>Concerted genomic and epigenomic changes stabilize Arabidopsis allopolyploids.</title>
        <authorList>
            <person name="Chen Z."/>
        </authorList>
    </citation>
    <scope>NUCLEOTIDE SEQUENCE [LARGE SCALE GENOMIC DNA]</scope>
    <source>
        <strain evidence="10">Allo738</strain>
        <tissue evidence="10">Leaf</tissue>
    </source>
</reference>
<gene>
    <name evidence="10" type="ORF">ISN45_Aa01g035020</name>
</gene>
<sequence>MLKIHNEIRRVDANILAAIRQQGNSGTRAKENLINATCAAEELSHKIQEIKSKAELTKAMLHNICRDIKRLDFAKKNITTAVTALSRLTMLVFAVEQLQVMTSKRQYKEAATQVEELKRTLEFEMKFGGGGSPGDDTKEIGGGGNNSQKMFSFRGLISSCFEPHLTLYIEKEEMELMQLLEKVVQVSEKDERMLCYIVNTAEYCHKTSGDLAEEVSTIIDPPYADCVDISEVQDEFSSVITRALVTLVHGLETKFDKEMVAMTRISWGTLNSVSEQSNKYVDRINTILCSSIPVLGNLLTTVYFQFFLDKLALTLGPRFYANIFRCKHISETGAQQMLLDAHDMKMILLKVPSLARQTATASYVEFVNNQMKRAEAVLKVIAFPNVSVVDTYRALVPEGTPMEFQRILELKGLTKAEQKSILDDFNNPGCSGNARSTCTATGSR</sequence>
<evidence type="ECO:0000256" key="1">
    <source>
        <dbReference type="ARBA" id="ARBA00004150"/>
    </source>
</evidence>
<dbReference type="GO" id="GO:0000938">
    <property type="term" value="C:GARP complex"/>
    <property type="evidence" value="ECO:0007669"/>
    <property type="project" value="InterPro"/>
</dbReference>
<evidence type="ECO:0000313" key="10">
    <source>
        <dbReference type="EMBL" id="KAG7594767.1"/>
    </source>
</evidence>
<evidence type="ECO:0000259" key="8">
    <source>
        <dbReference type="Pfam" id="PF04100"/>
    </source>
</evidence>
<keyword evidence="7" id="KW-0175">Coiled coil</keyword>
<keyword evidence="6" id="KW-0472">Membrane</keyword>
<dbReference type="InterPro" id="IPR007234">
    <property type="entry name" value="Vps53_N"/>
</dbReference>
<proteinExistence type="inferred from homology"/>
<evidence type="ECO:0000313" key="11">
    <source>
        <dbReference type="Proteomes" id="UP000694240"/>
    </source>
</evidence>
<keyword evidence="11" id="KW-1185">Reference proteome</keyword>
<dbReference type="AlphaFoldDB" id="A0A8T2C5B5"/>
<dbReference type="PANTHER" id="PTHR12820">
    <property type="entry name" value="VACUOLAR SORTING PROTEIN 53"/>
    <property type="match status" value="1"/>
</dbReference>
<dbReference type="Pfam" id="PF16854">
    <property type="entry name" value="VPS53_C"/>
    <property type="match status" value="1"/>
</dbReference>
<evidence type="ECO:0000256" key="5">
    <source>
        <dbReference type="ARBA" id="ARBA00023034"/>
    </source>
</evidence>
<dbReference type="GO" id="GO:0005829">
    <property type="term" value="C:cytosol"/>
    <property type="evidence" value="ECO:0007669"/>
    <property type="project" value="GOC"/>
</dbReference>
<comment type="subcellular location">
    <subcellularLocation>
        <location evidence="2">Endosome membrane</location>
        <topology evidence="2">Peripheral membrane protein</topology>
    </subcellularLocation>
    <subcellularLocation>
        <location evidence="1">Golgi apparatus</location>
        <location evidence="1">trans-Golgi network membrane</location>
        <topology evidence="1">Peripheral membrane protein</topology>
    </subcellularLocation>
</comment>